<evidence type="ECO:0000256" key="4">
    <source>
        <dbReference type="ARBA" id="ARBA00022946"/>
    </source>
</evidence>
<comment type="caution">
    <text evidence="7">The sequence shown here is derived from an EMBL/GenBank/DDBJ whole genome shotgun (WGS) entry which is preliminary data.</text>
</comment>
<dbReference type="AlphaFoldDB" id="A0AAD4TD77"/>
<dbReference type="InterPro" id="IPR002885">
    <property type="entry name" value="PPR_rpt"/>
</dbReference>
<dbReference type="GO" id="GO:0005739">
    <property type="term" value="C:mitochondrion"/>
    <property type="evidence" value="ECO:0007669"/>
    <property type="project" value="UniProtKB-SubCell"/>
</dbReference>
<comment type="similarity">
    <text evidence="2">Belongs to the PPR family. P subfamily.</text>
</comment>
<reference evidence="7" key="1">
    <citation type="submission" date="2022-04" db="EMBL/GenBank/DDBJ databases">
        <title>A functionally conserved STORR gene fusion in Papaver species that diverged 16.8 million years ago.</title>
        <authorList>
            <person name="Catania T."/>
        </authorList>
    </citation>
    <scope>NUCLEOTIDE SEQUENCE</scope>
    <source>
        <strain evidence="7">S-188037</strain>
    </source>
</reference>
<dbReference type="Pfam" id="PF13812">
    <property type="entry name" value="PPR_3"/>
    <property type="match status" value="1"/>
</dbReference>
<gene>
    <name evidence="7" type="ORF">MKW98_028546</name>
</gene>
<dbReference type="Pfam" id="PF01535">
    <property type="entry name" value="PPR"/>
    <property type="match status" value="3"/>
</dbReference>
<proteinExistence type="inferred from homology"/>
<evidence type="ECO:0000313" key="7">
    <source>
        <dbReference type="EMBL" id="KAI3951142.1"/>
    </source>
</evidence>
<keyword evidence="3" id="KW-0677">Repeat</keyword>
<evidence type="ECO:0000256" key="6">
    <source>
        <dbReference type="SAM" id="MobiDB-lite"/>
    </source>
</evidence>
<dbReference type="Proteomes" id="UP001202328">
    <property type="component" value="Unassembled WGS sequence"/>
</dbReference>
<dbReference type="EMBL" id="JAJJMB010002559">
    <property type="protein sequence ID" value="KAI3951142.1"/>
    <property type="molecule type" value="Genomic_DNA"/>
</dbReference>
<dbReference type="NCBIfam" id="TIGR00756">
    <property type="entry name" value="PPR"/>
    <property type="match status" value="1"/>
</dbReference>
<evidence type="ECO:0000256" key="1">
    <source>
        <dbReference type="ARBA" id="ARBA00004173"/>
    </source>
</evidence>
<accession>A0AAD4TD77</accession>
<keyword evidence="5" id="KW-0496">Mitochondrion</keyword>
<feature type="region of interest" description="Disordered" evidence="6">
    <location>
        <begin position="90"/>
        <end position="121"/>
    </location>
</feature>
<protein>
    <recommendedName>
        <fullName evidence="9">Pentatricopeptide repeat-containing protein</fullName>
    </recommendedName>
</protein>
<evidence type="ECO:0000256" key="2">
    <source>
        <dbReference type="ARBA" id="ARBA00007626"/>
    </source>
</evidence>
<dbReference type="Gene3D" id="1.25.40.10">
    <property type="entry name" value="Tetratricopeptide repeat domain"/>
    <property type="match status" value="2"/>
</dbReference>
<evidence type="ECO:0000313" key="8">
    <source>
        <dbReference type="Proteomes" id="UP001202328"/>
    </source>
</evidence>
<evidence type="ECO:0008006" key="9">
    <source>
        <dbReference type="Google" id="ProtNLM"/>
    </source>
</evidence>
<dbReference type="FunFam" id="1.25.40.10:FF:000394">
    <property type="entry name" value="Pentatricopeptide repeat-containing protein, mitochondrial"/>
    <property type="match status" value="1"/>
</dbReference>
<evidence type="ECO:0000256" key="3">
    <source>
        <dbReference type="ARBA" id="ARBA00022737"/>
    </source>
</evidence>
<organism evidence="7 8">
    <name type="scientific">Papaver atlanticum</name>
    <dbReference type="NCBI Taxonomy" id="357466"/>
    <lineage>
        <taxon>Eukaryota</taxon>
        <taxon>Viridiplantae</taxon>
        <taxon>Streptophyta</taxon>
        <taxon>Embryophyta</taxon>
        <taxon>Tracheophyta</taxon>
        <taxon>Spermatophyta</taxon>
        <taxon>Magnoliopsida</taxon>
        <taxon>Ranunculales</taxon>
        <taxon>Papaveraceae</taxon>
        <taxon>Papaveroideae</taxon>
        <taxon>Papaver</taxon>
    </lineage>
</organism>
<evidence type="ECO:0000256" key="5">
    <source>
        <dbReference type="ARBA" id="ARBA00023128"/>
    </source>
</evidence>
<dbReference type="InterPro" id="IPR011990">
    <property type="entry name" value="TPR-like_helical_dom_sf"/>
</dbReference>
<dbReference type="GO" id="GO:0003729">
    <property type="term" value="F:mRNA binding"/>
    <property type="evidence" value="ECO:0007669"/>
    <property type="project" value="UniProtKB-ARBA"/>
</dbReference>
<dbReference type="SUPFAM" id="SSF48452">
    <property type="entry name" value="TPR-like"/>
    <property type="match status" value="1"/>
</dbReference>
<dbReference type="PANTHER" id="PTHR45717">
    <property type="entry name" value="OS12G0527900 PROTEIN"/>
    <property type="match status" value="1"/>
</dbReference>
<sequence>MFALRRAANPFRSQRYGLGAARTCYTKSDNLSDASGNEQHGTTSSCHKQVVPGFFVLAPKNFLHSQSYHRNCFSTRGLCSQVGAKSSDADENLEDGFSELDSRTSPTVEGTTVGPENDEEVVSSSELSDDGAEEDFVEDQNEIALPDVETDTVADEDLKRRKAEPLNLFNVIQAAPFQQVSTALDKFVKEENSISRPVISSVMLNLRKRRMYGMALQLSKWLETNKQLIFEERDYASHLDLIAKVRGLVVAEQYIESIPKSFRGEIIYRTLLANCVSNDNVNKAEAVFRKMRELDFPVTPFACNQLILMYKKLNKKKIADVLLLMEKDDVKPSRHTYKLLIDTKGQTNDITGMEELVETMKSEGFELDDFIRPTLVKHYICAGMNEKGEEIMKEMEGEDLNDTRGACKTLLHLYADLGKAEDVERIWKVCESNLRIGECLAAVGAWGKVGRVEKAEEVFELMIKTWKKPPAKCYTTLLDVFAKHKLLAKGKDLAKRMANDGYRIDPLAWDSLVKLFVEAGEVEKADSVLQKAIQQDHRVRPMFNSFMVIMEQYSKRGDIHNTEKIFHQLRQSGYVRKIRQYQCLLQAYVNAKAPAYGFRDRMKSDSVFPNKSVAGQLTQIDTFKKTVISDLLD</sequence>
<dbReference type="PANTHER" id="PTHR45717:SF15">
    <property type="entry name" value="AGL218WP"/>
    <property type="match status" value="1"/>
</dbReference>
<name>A0AAD4TD77_9MAGN</name>
<comment type="subcellular location">
    <subcellularLocation>
        <location evidence="1">Mitochondrion</location>
    </subcellularLocation>
</comment>
<keyword evidence="4" id="KW-0809">Transit peptide</keyword>
<keyword evidence="8" id="KW-1185">Reference proteome</keyword>